<feature type="domain" description="DUF5666" evidence="1">
    <location>
        <begin position="331"/>
        <end position="387"/>
    </location>
</feature>
<dbReference type="AlphaFoldDB" id="A0A936Z161"/>
<protein>
    <recommendedName>
        <fullName evidence="1">DUF5666 domain-containing protein</fullName>
    </recommendedName>
</protein>
<name>A0A936Z161_9BURK</name>
<dbReference type="Proteomes" id="UP000599109">
    <property type="component" value="Unassembled WGS sequence"/>
</dbReference>
<dbReference type="EMBL" id="JAEQNE010000005">
    <property type="protein sequence ID" value="MBL0393188.1"/>
    <property type="molecule type" value="Genomic_DNA"/>
</dbReference>
<evidence type="ECO:0000259" key="1">
    <source>
        <dbReference type="Pfam" id="PF18914"/>
    </source>
</evidence>
<accession>A0A936Z161</accession>
<dbReference type="PROSITE" id="PS51257">
    <property type="entry name" value="PROKAR_LIPOPROTEIN"/>
    <property type="match status" value="1"/>
</dbReference>
<keyword evidence="3" id="KW-1185">Reference proteome</keyword>
<gene>
    <name evidence="2" type="ORF">JJ685_18765</name>
</gene>
<reference evidence="2 3" key="1">
    <citation type="journal article" date="2017" name="Int. J. Syst. Evol. Microbiol.">
        <title>Ramlibacter monticola sp. nov., isolated from forest soil.</title>
        <authorList>
            <person name="Chaudhary D.K."/>
            <person name="Kim J."/>
        </authorList>
    </citation>
    <scope>NUCLEOTIDE SEQUENCE [LARGE SCALE GENOMIC DNA]</scope>
    <source>
        <strain evidence="2 3">KACC 19175</strain>
    </source>
</reference>
<dbReference type="RefSeq" id="WP_201675867.1">
    <property type="nucleotide sequence ID" value="NZ_JAEQNE010000005.1"/>
</dbReference>
<sequence length="471" mass="47780">MKPLQRLLAVVFALLLAACGGGGVVGLGGSEGGGVGTGGTGIVAGTVTGLGSVIVEDTRFDESRALLETRPDLVNSAPLSPADLRIGQYAYLELDAAGTPSRVRIESQLVGPALAINLATGRFSVWGQPVAINADPGRGPVTVFSGYSTLADLRSGDPVQVYGVLQAGDGGGELLRATLVEKLPAVAALPARLTGTLQQGSGTGLLLAGRPLDLSGTANTPPLAAGTAVIAVLPWTAPEPARWQPFAVALLAPAAASSLRVSGAVHLLPDGRAVVQGVEVDLSSLAPAQREEVREGSYLTVQGRSRGGDGRRAEADRIESLPGSGRSAQVRGSITSVAGTASFVVRGQAVDATAAEFEGGGVANLLVGAFVEVQGTQTASGIVARRVTFPRATPERAVLELSGTVQSVDAASRSARLQPREGPPVELLLPAGIALPAVGDSVRATGYWDGSRLQVRELDERSDGAGSGRGR</sequence>
<dbReference type="InterPro" id="IPR043724">
    <property type="entry name" value="DUF5666"/>
</dbReference>
<organism evidence="2 3">
    <name type="scientific">Ramlibacter monticola</name>
    <dbReference type="NCBI Taxonomy" id="1926872"/>
    <lineage>
        <taxon>Bacteria</taxon>
        <taxon>Pseudomonadati</taxon>
        <taxon>Pseudomonadota</taxon>
        <taxon>Betaproteobacteria</taxon>
        <taxon>Burkholderiales</taxon>
        <taxon>Comamonadaceae</taxon>
        <taxon>Ramlibacter</taxon>
    </lineage>
</organism>
<proteinExistence type="predicted"/>
<evidence type="ECO:0000313" key="3">
    <source>
        <dbReference type="Proteomes" id="UP000599109"/>
    </source>
</evidence>
<evidence type="ECO:0000313" key="2">
    <source>
        <dbReference type="EMBL" id="MBL0393188.1"/>
    </source>
</evidence>
<dbReference type="Pfam" id="PF18914">
    <property type="entry name" value="DUF5666"/>
    <property type="match status" value="1"/>
</dbReference>
<comment type="caution">
    <text evidence="2">The sequence shown here is derived from an EMBL/GenBank/DDBJ whole genome shotgun (WGS) entry which is preliminary data.</text>
</comment>